<comment type="caution">
    <text evidence="1">The sequence shown here is derived from an EMBL/GenBank/DDBJ whole genome shotgun (WGS) entry which is preliminary data.</text>
</comment>
<evidence type="ECO:0000313" key="2">
    <source>
        <dbReference type="Proteomes" id="UP000297453"/>
    </source>
</evidence>
<dbReference type="Proteomes" id="UP000297453">
    <property type="component" value="Unassembled WGS sequence"/>
</dbReference>
<accession>A0A4R9FSA8</accession>
<organism evidence="1 2">
    <name type="scientific">Leptospira semungkisensis</name>
    <dbReference type="NCBI Taxonomy" id="2484985"/>
    <lineage>
        <taxon>Bacteria</taxon>
        <taxon>Pseudomonadati</taxon>
        <taxon>Spirochaetota</taxon>
        <taxon>Spirochaetia</taxon>
        <taxon>Leptospirales</taxon>
        <taxon>Leptospiraceae</taxon>
        <taxon>Leptospira</taxon>
    </lineage>
</organism>
<dbReference type="NCBIfam" id="NF047519">
    <property type="entry name" value="LIC_11366_fam"/>
    <property type="match status" value="1"/>
</dbReference>
<name>A0A4R9FSA8_9LEPT</name>
<protein>
    <submittedName>
        <fullName evidence="1">Uncharacterized protein</fullName>
    </submittedName>
</protein>
<sequence>MCSSSLRAEEEKTTHPKLKELPQSKVQENSDRWEFGARFGFGFRGPNRFDQNLDGFTSNLDPRIPSQTKVHNTRGMTQGEFIARTRFGEGFKVGFIAGTRTFDNFGITNITSEPFYTKLNFQMDSVYFLGMVWQEGRLNRYFRWETGLGLGYARAAWLTSGYATDGKSYYQQNGDMRGNGLEFRLEGALNTQVNENVTLSFGAFLSWINITSFDGSFNGSTSSFYVRQDGRVTPLTDSNNQSNILLTNQYSRKLDMQSAYGGLFFGVNYKL</sequence>
<evidence type="ECO:0000313" key="1">
    <source>
        <dbReference type="EMBL" id="TGK01110.1"/>
    </source>
</evidence>
<proteinExistence type="predicted"/>
<reference evidence="1" key="1">
    <citation type="journal article" date="2019" name="PLoS Negl. Trop. Dis.">
        <title>Revisiting the worldwide diversity of Leptospira species in the environment.</title>
        <authorList>
            <person name="Vincent A.T."/>
            <person name="Schiettekatte O."/>
            <person name="Bourhy P."/>
            <person name="Veyrier F.J."/>
            <person name="Picardeau M."/>
        </authorList>
    </citation>
    <scope>NUCLEOTIDE SEQUENCE [LARGE SCALE GENOMIC DNA]</scope>
    <source>
        <strain evidence="1">SSS9</strain>
    </source>
</reference>
<dbReference type="EMBL" id="RQEP01000018">
    <property type="protein sequence ID" value="TGK01110.1"/>
    <property type="molecule type" value="Genomic_DNA"/>
</dbReference>
<gene>
    <name evidence="1" type="ORF">EHO59_12535</name>
</gene>
<dbReference type="OrthoDB" id="342093at2"/>
<keyword evidence="2" id="KW-1185">Reference proteome</keyword>
<dbReference type="AlphaFoldDB" id="A0A4R9FSA8"/>